<proteinExistence type="predicted"/>
<protein>
    <submittedName>
        <fullName evidence="2">Uncharacterized protein</fullName>
    </submittedName>
</protein>
<feature type="region of interest" description="Disordered" evidence="1">
    <location>
        <begin position="23"/>
        <end position="52"/>
    </location>
</feature>
<sequence length="142" mass="14372">MSIDTHRRGRAAPEPGFTLCLLASEKEPVSRGSSRSVRARGRSTPPAKLTHDSHWASWAGTPLASAAALAAGDISLHEHPGFKVSAGIVGVGGVGEAGLGEGSRVGPQEEDRAARSQPEASAEVYGPDGLGAATPSPQAQGT</sequence>
<keyword evidence="3" id="KW-1185">Reference proteome</keyword>
<feature type="compositionally biased region" description="Gly residues" evidence="1">
    <location>
        <begin position="93"/>
        <end position="103"/>
    </location>
</feature>
<name>A0ABN8Z7D4_RANTA</name>
<gene>
    <name evidence="2" type="ORF">MRATA1EN1_LOCUS18725</name>
</gene>
<dbReference type="EMBL" id="OX459939">
    <property type="protein sequence ID" value="CAI9169763.1"/>
    <property type="molecule type" value="Genomic_DNA"/>
</dbReference>
<dbReference type="Proteomes" id="UP001176941">
    <property type="component" value="Chromosome 3"/>
</dbReference>
<evidence type="ECO:0000313" key="2">
    <source>
        <dbReference type="EMBL" id="CAI9169763.1"/>
    </source>
</evidence>
<evidence type="ECO:0000313" key="3">
    <source>
        <dbReference type="Proteomes" id="UP001176941"/>
    </source>
</evidence>
<evidence type="ECO:0000256" key="1">
    <source>
        <dbReference type="SAM" id="MobiDB-lite"/>
    </source>
</evidence>
<accession>A0ABN8Z7D4</accession>
<reference evidence="2" key="1">
    <citation type="submission" date="2023-04" db="EMBL/GenBank/DDBJ databases">
        <authorList>
            <consortium name="ELIXIR-Norway"/>
        </authorList>
    </citation>
    <scope>NUCLEOTIDE SEQUENCE [LARGE SCALE GENOMIC DNA]</scope>
</reference>
<feature type="region of interest" description="Disordered" evidence="1">
    <location>
        <begin position="93"/>
        <end position="142"/>
    </location>
</feature>
<organism evidence="2 3">
    <name type="scientific">Rangifer tarandus platyrhynchus</name>
    <name type="common">Svalbard reindeer</name>
    <dbReference type="NCBI Taxonomy" id="3082113"/>
    <lineage>
        <taxon>Eukaryota</taxon>
        <taxon>Metazoa</taxon>
        <taxon>Chordata</taxon>
        <taxon>Craniata</taxon>
        <taxon>Vertebrata</taxon>
        <taxon>Euteleostomi</taxon>
        <taxon>Mammalia</taxon>
        <taxon>Eutheria</taxon>
        <taxon>Laurasiatheria</taxon>
        <taxon>Artiodactyla</taxon>
        <taxon>Ruminantia</taxon>
        <taxon>Pecora</taxon>
        <taxon>Cervidae</taxon>
        <taxon>Odocoileinae</taxon>
        <taxon>Rangifer</taxon>
    </lineage>
</organism>